<dbReference type="AlphaFoldDB" id="A0AAW1YI49"/>
<dbReference type="InterPro" id="IPR014710">
    <property type="entry name" value="RmlC-like_jellyroll"/>
</dbReference>
<proteinExistence type="predicted"/>
<sequence>MASATASEIVAKLKLNPHPEDKVDRPVSTSIYFLLPAGNVSRLHRIPCAETWHFYLGEPLTIMELNEVDGVVKLTNLGPNFIGEDQQPQYTVPPNFQDFELAKRSELIKQFPNIEPLITLLTFPEA</sequence>
<dbReference type="PANTHER" id="PTHR33387:SF3">
    <property type="entry name" value="DUF985 DOMAIN-CONTAINING PROTEIN"/>
    <property type="match status" value="1"/>
</dbReference>
<evidence type="ECO:0000313" key="2">
    <source>
        <dbReference type="EMBL" id="KAK9948119.1"/>
    </source>
</evidence>
<protein>
    <recommendedName>
        <fullName evidence="1">DUF985 domain-containing protein</fullName>
    </recommendedName>
</protein>
<name>A0AAW1YI49_RUBAR</name>
<dbReference type="Pfam" id="PF06172">
    <property type="entry name" value="Cupin_5"/>
    <property type="match status" value="1"/>
</dbReference>
<dbReference type="InterPro" id="IPR009327">
    <property type="entry name" value="Cupin_DUF985"/>
</dbReference>
<dbReference type="CDD" id="cd06121">
    <property type="entry name" value="cupin_YML079wp"/>
    <property type="match status" value="1"/>
</dbReference>
<evidence type="ECO:0000259" key="1">
    <source>
        <dbReference type="Pfam" id="PF06172"/>
    </source>
</evidence>
<keyword evidence="3" id="KW-1185">Reference proteome</keyword>
<reference evidence="2 3" key="1">
    <citation type="journal article" date="2023" name="G3 (Bethesda)">
        <title>A chromosome-length genome assembly and annotation of blackberry (Rubus argutus, cv. 'Hillquist').</title>
        <authorList>
            <person name="Bruna T."/>
            <person name="Aryal R."/>
            <person name="Dudchenko O."/>
            <person name="Sargent D.J."/>
            <person name="Mead D."/>
            <person name="Buti M."/>
            <person name="Cavallini A."/>
            <person name="Hytonen T."/>
            <person name="Andres J."/>
            <person name="Pham M."/>
            <person name="Weisz D."/>
            <person name="Mascagni F."/>
            <person name="Usai G."/>
            <person name="Natali L."/>
            <person name="Bassil N."/>
            <person name="Fernandez G.E."/>
            <person name="Lomsadze A."/>
            <person name="Armour M."/>
            <person name="Olukolu B."/>
            <person name="Poorten T."/>
            <person name="Britton C."/>
            <person name="Davik J."/>
            <person name="Ashrafi H."/>
            <person name="Aiden E.L."/>
            <person name="Borodovsky M."/>
            <person name="Worthington M."/>
        </authorList>
    </citation>
    <scope>NUCLEOTIDE SEQUENCE [LARGE SCALE GENOMIC DNA]</scope>
    <source>
        <strain evidence="2">PI 553951</strain>
    </source>
</reference>
<dbReference type="EMBL" id="JBEDUW010000001">
    <property type="protein sequence ID" value="KAK9948119.1"/>
    <property type="molecule type" value="Genomic_DNA"/>
</dbReference>
<feature type="domain" description="DUF985" evidence="1">
    <location>
        <begin position="22"/>
        <end position="95"/>
    </location>
</feature>
<dbReference type="Proteomes" id="UP001457282">
    <property type="component" value="Unassembled WGS sequence"/>
</dbReference>
<dbReference type="PANTHER" id="PTHR33387">
    <property type="entry name" value="RMLC-LIKE JELLY ROLL FOLD PROTEIN"/>
    <property type="match status" value="1"/>
</dbReference>
<dbReference type="SUPFAM" id="SSF51182">
    <property type="entry name" value="RmlC-like cupins"/>
    <property type="match status" value="1"/>
</dbReference>
<evidence type="ECO:0000313" key="3">
    <source>
        <dbReference type="Proteomes" id="UP001457282"/>
    </source>
</evidence>
<dbReference type="InterPro" id="IPR011051">
    <property type="entry name" value="RmlC_Cupin_sf"/>
</dbReference>
<organism evidence="2 3">
    <name type="scientific">Rubus argutus</name>
    <name type="common">Southern blackberry</name>
    <dbReference type="NCBI Taxonomy" id="59490"/>
    <lineage>
        <taxon>Eukaryota</taxon>
        <taxon>Viridiplantae</taxon>
        <taxon>Streptophyta</taxon>
        <taxon>Embryophyta</taxon>
        <taxon>Tracheophyta</taxon>
        <taxon>Spermatophyta</taxon>
        <taxon>Magnoliopsida</taxon>
        <taxon>eudicotyledons</taxon>
        <taxon>Gunneridae</taxon>
        <taxon>Pentapetalae</taxon>
        <taxon>rosids</taxon>
        <taxon>fabids</taxon>
        <taxon>Rosales</taxon>
        <taxon>Rosaceae</taxon>
        <taxon>Rosoideae</taxon>
        <taxon>Rosoideae incertae sedis</taxon>
        <taxon>Rubus</taxon>
    </lineage>
</organism>
<comment type="caution">
    <text evidence="2">The sequence shown here is derived from an EMBL/GenBank/DDBJ whole genome shotgun (WGS) entry which is preliminary data.</text>
</comment>
<accession>A0AAW1YI49</accession>
<dbReference type="Gene3D" id="2.60.120.10">
    <property type="entry name" value="Jelly Rolls"/>
    <property type="match status" value="1"/>
</dbReference>
<dbReference type="InterPro" id="IPR039935">
    <property type="entry name" value="YML079W-like"/>
</dbReference>
<gene>
    <name evidence="2" type="ORF">M0R45_003707</name>
</gene>